<organism evidence="1">
    <name type="scientific">viral metagenome</name>
    <dbReference type="NCBI Taxonomy" id="1070528"/>
    <lineage>
        <taxon>unclassified sequences</taxon>
        <taxon>metagenomes</taxon>
        <taxon>organismal metagenomes</taxon>
    </lineage>
</organism>
<accession>A0A6M3LZH5</accession>
<evidence type="ECO:0000313" key="1">
    <source>
        <dbReference type="EMBL" id="QJA98281.1"/>
    </source>
</evidence>
<name>A0A6M3LZH5_9ZZZZ</name>
<gene>
    <name evidence="1" type="ORF">MM171A02020_0003</name>
</gene>
<sequence>MSDALALVESQLIPSDEADPSAIIDRYVRLTPVGAEFLGDEPMPIEAYGWLCGSVGRGVVALRWFIGDLLAYGERHYGETYAQFQDAFGCGYHTLQQYRRVSARIPIEERRAEINWTAYQVTAHLEPETREALLDAYLAGAIGSTDELRDEVRQLGAGDDCELMPPCPKCGGKLTSRRCKGCGLDFPQAVWWLVELVKGE</sequence>
<protein>
    <submittedName>
        <fullName evidence="1">Uncharacterized protein</fullName>
    </submittedName>
</protein>
<reference evidence="1" key="1">
    <citation type="submission" date="2020-03" db="EMBL/GenBank/DDBJ databases">
        <title>The deep terrestrial virosphere.</title>
        <authorList>
            <person name="Holmfeldt K."/>
            <person name="Nilsson E."/>
            <person name="Simone D."/>
            <person name="Lopez-Fernandez M."/>
            <person name="Wu X."/>
            <person name="de Brujin I."/>
            <person name="Lundin D."/>
            <person name="Andersson A."/>
            <person name="Bertilsson S."/>
            <person name="Dopson M."/>
        </authorList>
    </citation>
    <scope>NUCLEOTIDE SEQUENCE</scope>
    <source>
        <strain evidence="1">MM171A02020</strain>
    </source>
</reference>
<dbReference type="AlphaFoldDB" id="A0A6M3LZH5"/>
<dbReference type="EMBL" id="MT143568">
    <property type="protein sequence ID" value="QJA98281.1"/>
    <property type="molecule type" value="Genomic_DNA"/>
</dbReference>
<proteinExistence type="predicted"/>